<dbReference type="AlphaFoldDB" id="D0ND15"/>
<gene>
    <name evidence="1" type="ORF">PITG_08719</name>
</gene>
<dbReference type="EMBL" id="DS028133">
    <property type="protein sequence ID" value="EEY55972.1"/>
    <property type="molecule type" value="Genomic_DNA"/>
</dbReference>
<name>D0ND15_PHYIT</name>
<dbReference type="OMA" id="PRTDECS"/>
<dbReference type="eggNOG" id="ENOG502T11V">
    <property type="taxonomic scope" value="Eukaryota"/>
</dbReference>
<evidence type="ECO:0000313" key="2">
    <source>
        <dbReference type="Proteomes" id="UP000006643"/>
    </source>
</evidence>
<proteinExistence type="predicted"/>
<evidence type="ECO:0000313" key="1">
    <source>
        <dbReference type="EMBL" id="EEY55972.1"/>
    </source>
</evidence>
<dbReference type="RefSeq" id="XP_002902802.1">
    <property type="nucleotide sequence ID" value="XM_002902756.1"/>
</dbReference>
<dbReference type="Proteomes" id="UP000006643">
    <property type="component" value="Unassembled WGS sequence"/>
</dbReference>
<organism evidence="1 2">
    <name type="scientific">Phytophthora infestans (strain T30-4)</name>
    <name type="common">Potato late blight agent</name>
    <dbReference type="NCBI Taxonomy" id="403677"/>
    <lineage>
        <taxon>Eukaryota</taxon>
        <taxon>Sar</taxon>
        <taxon>Stramenopiles</taxon>
        <taxon>Oomycota</taxon>
        <taxon>Peronosporomycetes</taxon>
        <taxon>Peronosporales</taxon>
        <taxon>Peronosporaceae</taxon>
        <taxon>Phytophthora</taxon>
    </lineage>
</organism>
<dbReference type="InParanoid" id="D0ND15"/>
<protein>
    <submittedName>
        <fullName evidence="1">Uncharacterized protein</fullName>
    </submittedName>
</protein>
<dbReference type="VEuPathDB" id="FungiDB:PITG_08719"/>
<reference evidence="2" key="1">
    <citation type="journal article" date="2009" name="Nature">
        <title>Genome sequence and analysis of the Irish potato famine pathogen Phytophthora infestans.</title>
        <authorList>
            <consortium name="The Broad Institute Genome Sequencing Platform"/>
            <person name="Haas B.J."/>
            <person name="Kamoun S."/>
            <person name="Zody M.C."/>
            <person name="Jiang R.H."/>
            <person name="Handsaker R.E."/>
            <person name="Cano L.M."/>
            <person name="Grabherr M."/>
            <person name="Kodira C.D."/>
            <person name="Raffaele S."/>
            <person name="Torto-Alalibo T."/>
            <person name="Bozkurt T.O."/>
            <person name="Ah-Fong A.M."/>
            <person name="Alvarado L."/>
            <person name="Anderson V.L."/>
            <person name="Armstrong M.R."/>
            <person name="Avrova A."/>
            <person name="Baxter L."/>
            <person name="Beynon J."/>
            <person name="Boevink P.C."/>
            <person name="Bollmann S.R."/>
            <person name="Bos J.I."/>
            <person name="Bulone V."/>
            <person name="Cai G."/>
            <person name="Cakir C."/>
            <person name="Carrington J.C."/>
            <person name="Chawner M."/>
            <person name="Conti L."/>
            <person name="Costanzo S."/>
            <person name="Ewan R."/>
            <person name="Fahlgren N."/>
            <person name="Fischbach M.A."/>
            <person name="Fugelstad J."/>
            <person name="Gilroy E.M."/>
            <person name="Gnerre S."/>
            <person name="Green P.J."/>
            <person name="Grenville-Briggs L.J."/>
            <person name="Griffith J."/>
            <person name="Grunwald N.J."/>
            <person name="Horn K."/>
            <person name="Horner N.R."/>
            <person name="Hu C.H."/>
            <person name="Huitema E."/>
            <person name="Jeong D.H."/>
            <person name="Jones A.M."/>
            <person name="Jones J.D."/>
            <person name="Jones R.W."/>
            <person name="Karlsson E.K."/>
            <person name="Kunjeti S.G."/>
            <person name="Lamour K."/>
            <person name="Liu Z."/>
            <person name="Ma L."/>
            <person name="Maclean D."/>
            <person name="Chibucos M.C."/>
            <person name="McDonald H."/>
            <person name="McWalters J."/>
            <person name="Meijer H.J."/>
            <person name="Morgan W."/>
            <person name="Morris P.F."/>
            <person name="Munro C.A."/>
            <person name="O'Neill K."/>
            <person name="Ospina-Giraldo M."/>
            <person name="Pinzon A."/>
            <person name="Pritchard L."/>
            <person name="Ramsahoye B."/>
            <person name="Ren Q."/>
            <person name="Restrepo S."/>
            <person name="Roy S."/>
            <person name="Sadanandom A."/>
            <person name="Savidor A."/>
            <person name="Schornack S."/>
            <person name="Schwartz D.C."/>
            <person name="Schumann U.D."/>
            <person name="Schwessinger B."/>
            <person name="Seyer L."/>
            <person name="Sharpe T."/>
            <person name="Silvar C."/>
            <person name="Song J."/>
            <person name="Studholme D.J."/>
            <person name="Sykes S."/>
            <person name="Thines M."/>
            <person name="van de Vondervoort P.J."/>
            <person name="Phuntumart V."/>
            <person name="Wawra S."/>
            <person name="Weide R."/>
            <person name="Win J."/>
            <person name="Young C."/>
            <person name="Zhou S."/>
            <person name="Fry W."/>
            <person name="Meyers B.C."/>
            <person name="van West P."/>
            <person name="Ristaino J."/>
            <person name="Govers F."/>
            <person name="Birch P.R."/>
            <person name="Whisson S.C."/>
            <person name="Judelson H.S."/>
            <person name="Nusbaum C."/>
        </authorList>
    </citation>
    <scope>NUCLEOTIDE SEQUENCE [LARGE SCALE GENOMIC DNA]</scope>
    <source>
        <strain evidence="2">T30-4</strain>
    </source>
</reference>
<dbReference type="OrthoDB" id="114842at2759"/>
<sequence length="191" mass="21584">MVQLHSTRLGESKSCDALDALGPAIAAAGLIIPPPPAIPSPSDNVTNRYTREDPDVAAKTILREVSSEYDRLMVTSTGSTEEDESLLRMLSEKYVHLRLSKLPGTPFVLLVRKKSLQKATPPQKEMLQNLRRLPESQLLKLPRAQRELVQFAKRFDKLVKATPDQLQHLPIEHQQLIREMQRQQVQQLHTG</sequence>
<dbReference type="KEGG" id="pif:PITG_08719"/>
<keyword evidence="2" id="KW-1185">Reference proteome</keyword>
<accession>D0ND15</accession>
<dbReference type="GeneID" id="9461690"/>
<dbReference type="HOGENOM" id="CLU_1424048_0_0_1"/>